<dbReference type="EMBL" id="GDHC01003917">
    <property type="protein sequence ID" value="JAQ14712.1"/>
    <property type="molecule type" value="Transcribed_RNA"/>
</dbReference>
<accession>A0A146M6Q2</accession>
<feature type="region of interest" description="Disordered" evidence="1">
    <location>
        <begin position="88"/>
        <end position="109"/>
    </location>
</feature>
<protein>
    <submittedName>
        <fullName evidence="2">Uncharacterized protein</fullName>
    </submittedName>
</protein>
<evidence type="ECO:0000313" key="2">
    <source>
        <dbReference type="EMBL" id="JAQ14712.1"/>
    </source>
</evidence>
<proteinExistence type="predicted"/>
<feature type="non-terminal residue" evidence="2">
    <location>
        <position position="1"/>
    </location>
</feature>
<reference evidence="2" key="1">
    <citation type="journal article" date="2016" name="Gigascience">
        <title>De novo construction of an expanded transcriptome assembly for the western tarnished plant bug, Lygus hesperus.</title>
        <authorList>
            <person name="Tassone E.E."/>
            <person name="Geib S.M."/>
            <person name="Hall B."/>
            <person name="Fabrick J.A."/>
            <person name="Brent C.S."/>
            <person name="Hull J.J."/>
        </authorList>
    </citation>
    <scope>NUCLEOTIDE SEQUENCE</scope>
</reference>
<sequence>AFLLLFLCTQKSGTEWMQSDRDESQTQIHEATINELRKKLYNLQVYVENDAHSSQAAAFARIGFLEAEVATLLTLQEARGASDVGGAKMELGASTRPHTASSAQMPQSE</sequence>
<gene>
    <name evidence="2" type="ORF">g.26176</name>
</gene>
<dbReference type="AlphaFoldDB" id="A0A146M6Q2"/>
<name>A0A146M6Q2_LYGHE</name>
<evidence type="ECO:0000256" key="1">
    <source>
        <dbReference type="SAM" id="MobiDB-lite"/>
    </source>
</evidence>
<organism evidence="2">
    <name type="scientific">Lygus hesperus</name>
    <name type="common">Western plant bug</name>
    <dbReference type="NCBI Taxonomy" id="30085"/>
    <lineage>
        <taxon>Eukaryota</taxon>
        <taxon>Metazoa</taxon>
        <taxon>Ecdysozoa</taxon>
        <taxon>Arthropoda</taxon>
        <taxon>Hexapoda</taxon>
        <taxon>Insecta</taxon>
        <taxon>Pterygota</taxon>
        <taxon>Neoptera</taxon>
        <taxon>Paraneoptera</taxon>
        <taxon>Hemiptera</taxon>
        <taxon>Heteroptera</taxon>
        <taxon>Panheteroptera</taxon>
        <taxon>Cimicomorpha</taxon>
        <taxon>Miridae</taxon>
        <taxon>Mirini</taxon>
        <taxon>Lygus</taxon>
    </lineage>
</organism>
<feature type="compositionally biased region" description="Polar residues" evidence="1">
    <location>
        <begin position="96"/>
        <end position="109"/>
    </location>
</feature>